<organism evidence="2 3">
    <name type="scientific">Actinoplanes missouriensis (strain ATCC 14538 / DSM 43046 / CBS 188.64 / JCM 3121 / NBRC 102363 / NCIMB 12654 / NRRL B-3342 / UNCC 431)</name>
    <dbReference type="NCBI Taxonomy" id="512565"/>
    <lineage>
        <taxon>Bacteria</taxon>
        <taxon>Bacillati</taxon>
        <taxon>Actinomycetota</taxon>
        <taxon>Actinomycetes</taxon>
        <taxon>Micromonosporales</taxon>
        <taxon>Micromonosporaceae</taxon>
        <taxon>Actinoplanes</taxon>
    </lineage>
</organism>
<dbReference type="PATRIC" id="fig|512565.3.peg.8005"/>
<dbReference type="AlphaFoldDB" id="I0HJL8"/>
<accession>I0HJL8</accession>
<protein>
    <submittedName>
        <fullName evidence="2">Uncharacterized protein</fullName>
    </submittedName>
</protein>
<keyword evidence="3" id="KW-1185">Reference proteome</keyword>
<evidence type="ECO:0000256" key="1">
    <source>
        <dbReference type="SAM" id="MobiDB-lite"/>
    </source>
</evidence>
<dbReference type="Proteomes" id="UP000007882">
    <property type="component" value="Chromosome"/>
</dbReference>
<dbReference type="eggNOG" id="COG0483">
    <property type="taxonomic scope" value="Bacteria"/>
</dbReference>
<evidence type="ECO:0000313" key="2">
    <source>
        <dbReference type="EMBL" id="BAL93205.1"/>
    </source>
</evidence>
<dbReference type="KEGG" id="ams:AMIS_79850"/>
<reference evidence="2 3" key="1">
    <citation type="submission" date="2012-02" db="EMBL/GenBank/DDBJ databases">
        <title>Complete genome sequence of Actinoplanes missouriensis 431 (= NBRC 102363).</title>
        <authorList>
            <person name="Ohnishi Y."/>
            <person name="Ishikawa J."/>
            <person name="Sekine M."/>
            <person name="Hosoyama A."/>
            <person name="Harada T."/>
            <person name="Narita H."/>
            <person name="Hata T."/>
            <person name="Konno Y."/>
            <person name="Tutikane K."/>
            <person name="Fujita N."/>
            <person name="Horinouchi S."/>
            <person name="Hayakawa M."/>
        </authorList>
    </citation>
    <scope>NUCLEOTIDE SEQUENCE [LARGE SCALE GENOMIC DNA]</scope>
    <source>
        <strain evidence="3">ATCC 14538 / DSM 43046 / CBS 188.64 / JCM 3121 / NBRC 102363 / NCIMB 12654 / NRRL B-3342 / UNCC 431</strain>
    </source>
</reference>
<dbReference type="HOGENOM" id="CLU_2679401_0_0_11"/>
<proteinExistence type="predicted"/>
<gene>
    <name evidence="2" type="ordered locus">AMIS_79850</name>
</gene>
<dbReference type="RefSeq" id="WP_014448087.1">
    <property type="nucleotide sequence ID" value="NC_017093.1"/>
</dbReference>
<sequence length="74" mass="8380">MHGSAAIDLAWLAAGHIDTVVMLANKPWDTSGWRRHRPRSGRAGGRPDLLIRRQRRNQKNSGHRTELGISVIFR</sequence>
<name>I0HJL8_ACTM4</name>
<feature type="region of interest" description="Disordered" evidence="1">
    <location>
        <begin position="55"/>
        <end position="74"/>
    </location>
</feature>
<dbReference type="Gene3D" id="3.40.190.80">
    <property type="match status" value="1"/>
</dbReference>
<dbReference type="EMBL" id="AP012319">
    <property type="protein sequence ID" value="BAL93205.1"/>
    <property type="molecule type" value="Genomic_DNA"/>
</dbReference>
<dbReference type="SUPFAM" id="SSF56655">
    <property type="entry name" value="Carbohydrate phosphatase"/>
    <property type="match status" value="1"/>
</dbReference>
<evidence type="ECO:0000313" key="3">
    <source>
        <dbReference type="Proteomes" id="UP000007882"/>
    </source>
</evidence>